<accession>A0A1M6RL70</accession>
<evidence type="ECO:0000313" key="10">
    <source>
        <dbReference type="Proteomes" id="UP000183997"/>
    </source>
</evidence>
<dbReference type="InterPro" id="IPR001650">
    <property type="entry name" value="Helicase_C-like"/>
</dbReference>
<dbReference type="InterPro" id="IPR027417">
    <property type="entry name" value="P-loop_NTPase"/>
</dbReference>
<evidence type="ECO:0000256" key="2">
    <source>
        <dbReference type="ARBA" id="ARBA00022801"/>
    </source>
</evidence>
<dbReference type="GO" id="GO:0003724">
    <property type="term" value="F:RNA helicase activity"/>
    <property type="evidence" value="ECO:0007669"/>
    <property type="project" value="TreeGrafter"/>
</dbReference>
<keyword evidence="3 9" id="KW-0347">Helicase</keyword>
<gene>
    <name evidence="9" type="ORF">SAMN02745123_01506</name>
</gene>
<dbReference type="GO" id="GO:0005829">
    <property type="term" value="C:cytosol"/>
    <property type="evidence" value="ECO:0007669"/>
    <property type="project" value="TreeGrafter"/>
</dbReference>
<name>A0A1M6RL70_9FIRM</name>
<keyword evidence="10" id="KW-1185">Reference proteome</keyword>
<comment type="similarity">
    <text evidence="5">Belongs to the DEAD box helicase family.</text>
</comment>
<dbReference type="GO" id="GO:0005524">
    <property type="term" value="F:ATP binding"/>
    <property type="evidence" value="ECO:0007669"/>
    <property type="project" value="UniProtKB-KW"/>
</dbReference>
<dbReference type="GO" id="GO:0003676">
    <property type="term" value="F:nucleic acid binding"/>
    <property type="evidence" value="ECO:0007669"/>
    <property type="project" value="InterPro"/>
</dbReference>
<dbReference type="AlphaFoldDB" id="A0A1M6RL70"/>
<dbReference type="Pfam" id="PF00270">
    <property type="entry name" value="DEAD"/>
    <property type="match status" value="1"/>
</dbReference>
<reference evidence="10" key="1">
    <citation type="submission" date="2016-11" db="EMBL/GenBank/DDBJ databases">
        <authorList>
            <person name="Varghese N."/>
            <person name="Submissions S."/>
        </authorList>
    </citation>
    <scope>NUCLEOTIDE SEQUENCE [LARGE SCALE GENOMIC DNA]</scope>
    <source>
        <strain evidence="10">DSM 10349</strain>
    </source>
</reference>
<dbReference type="PROSITE" id="PS51192">
    <property type="entry name" value="HELICASE_ATP_BIND_1"/>
    <property type="match status" value="1"/>
</dbReference>
<dbReference type="CDD" id="cd00268">
    <property type="entry name" value="DEADc"/>
    <property type="match status" value="1"/>
</dbReference>
<evidence type="ECO:0000259" key="7">
    <source>
        <dbReference type="PROSITE" id="PS51192"/>
    </source>
</evidence>
<dbReference type="CDD" id="cd18787">
    <property type="entry name" value="SF2_C_DEAD"/>
    <property type="match status" value="1"/>
</dbReference>
<organism evidence="9 10">
    <name type="scientific">Desulforamulus aeronauticus DSM 10349</name>
    <dbReference type="NCBI Taxonomy" id="1121421"/>
    <lineage>
        <taxon>Bacteria</taxon>
        <taxon>Bacillati</taxon>
        <taxon>Bacillota</taxon>
        <taxon>Clostridia</taxon>
        <taxon>Eubacteriales</taxon>
        <taxon>Peptococcaceae</taxon>
        <taxon>Desulforamulus</taxon>
    </lineage>
</organism>
<dbReference type="PANTHER" id="PTHR47959">
    <property type="entry name" value="ATP-DEPENDENT RNA HELICASE RHLE-RELATED"/>
    <property type="match status" value="1"/>
</dbReference>
<dbReference type="OrthoDB" id="9805696at2"/>
<keyword evidence="2" id="KW-0378">Hydrolase</keyword>
<feature type="compositionally biased region" description="Polar residues" evidence="6">
    <location>
        <begin position="424"/>
        <end position="434"/>
    </location>
</feature>
<protein>
    <submittedName>
        <fullName evidence="9">ATP-dependent RNA helicase DeaD</fullName>
    </submittedName>
</protein>
<evidence type="ECO:0000259" key="8">
    <source>
        <dbReference type="PROSITE" id="PS51194"/>
    </source>
</evidence>
<evidence type="ECO:0000313" key="9">
    <source>
        <dbReference type="EMBL" id="SHK33194.1"/>
    </source>
</evidence>
<dbReference type="PANTHER" id="PTHR47959:SF13">
    <property type="entry name" value="ATP-DEPENDENT RNA HELICASE RHLE"/>
    <property type="match status" value="1"/>
</dbReference>
<evidence type="ECO:0000256" key="4">
    <source>
        <dbReference type="ARBA" id="ARBA00022840"/>
    </source>
</evidence>
<dbReference type="InterPro" id="IPR011545">
    <property type="entry name" value="DEAD/DEAH_box_helicase_dom"/>
</dbReference>
<feature type="domain" description="Helicase ATP-binding" evidence="7">
    <location>
        <begin position="34"/>
        <end position="204"/>
    </location>
</feature>
<dbReference type="SUPFAM" id="SSF52540">
    <property type="entry name" value="P-loop containing nucleoside triphosphate hydrolases"/>
    <property type="match status" value="1"/>
</dbReference>
<feature type="domain" description="Helicase C-terminal" evidence="8">
    <location>
        <begin position="235"/>
        <end position="376"/>
    </location>
</feature>
<dbReference type="InterPro" id="IPR050079">
    <property type="entry name" value="DEAD_box_RNA_helicase"/>
</dbReference>
<keyword evidence="1" id="KW-0547">Nucleotide-binding</keyword>
<dbReference type="Proteomes" id="UP000183997">
    <property type="component" value="Unassembled WGS sequence"/>
</dbReference>
<evidence type="ECO:0000256" key="5">
    <source>
        <dbReference type="ARBA" id="ARBA00038437"/>
    </source>
</evidence>
<dbReference type="InterPro" id="IPR014001">
    <property type="entry name" value="Helicase_ATP-bd"/>
</dbReference>
<keyword evidence="4" id="KW-0067">ATP-binding</keyword>
<evidence type="ECO:0000256" key="6">
    <source>
        <dbReference type="SAM" id="MobiDB-lite"/>
    </source>
</evidence>
<dbReference type="SMART" id="SM00490">
    <property type="entry name" value="HELICc"/>
    <property type="match status" value="1"/>
</dbReference>
<dbReference type="Pfam" id="PF00271">
    <property type="entry name" value="Helicase_C"/>
    <property type="match status" value="1"/>
</dbReference>
<dbReference type="EMBL" id="FRAR01000011">
    <property type="protein sequence ID" value="SHK33194.1"/>
    <property type="molecule type" value="Genomic_DNA"/>
</dbReference>
<feature type="compositionally biased region" description="Basic and acidic residues" evidence="6">
    <location>
        <begin position="370"/>
        <end position="386"/>
    </location>
</feature>
<sequence>MTTDFLGLGIRRKLTDILRANGISQPTLIQEKTIPLLLNGKDVIAQAQTGTGKTLAFVLPILERINPNKPCIQALIITPTRELALQITTEVKKVAAALGVNVLASYGGQDVLQQVHKLKGNIHIVVGTPGRLLDHLGRRTIVLNGVSMLVLDEADQMLHMGFLKDVEQILLYTPAKRQTMLFSATIPQQIRALAGQYMRKPVDVRVQSKSVTLDEIKQIAIDTTDRAKQDTLCKLLDQFRPYLAIAFCRTKRRASALNEALRAQGYESDELHGDLSQAKREQVMRRFREAKLQVLVATDVAARGLDVEGVTHVFNYDMPPDVESYIHRIGRTGRAGQVGLAVTLVTPRERVDLHRIESAIGQSIKIRTLDGERSVSSVEKKTSDKKRIPKGAVTSAGKGSRPGEAGRGKRPQRPQETMGVKGTVKNTSKNTSKQVGAKGKTSPKQAPARETALRGGKRGGKRTAPSR</sequence>
<dbReference type="GO" id="GO:0016787">
    <property type="term" value="F:hydrolase activity"/>
    <property type="evidence" value="ECO:0007669"/>
    <property type="project" value="UniProtKB-KW"/>
</dbReference>
<dbReference type="Gene3D" id="3.40.50.300">
    <property type="entry name" value="P-loop containing nucleotide triphosphate hydrolases"/>
    <property type="match status" value="2"/>
</dbReference>
<dbReference type="PROSITE" id="PS51194">
    <property type="entry name" value="HELICASE_CTER"/>
    <property type="match status" value="1"/>
</dbReference>
<dbReference type="SMART" id="SM00487">
    <property type="entry name" value="DEXDc"/>
    <property type="match status" value="1"/>
</dbReference>
<dbReference type="STRING" id="1121421.SAMN02745123_01506"/>
<evidence type="ECO:0000256" key="1">
    <source>
        <dbReference type="ARBA" id="ARBA00022741"/>
    </source>
</evidence>
<proteinExistence type="inferred from homology"/>
<evidence type="ECO:0000256" key="3">
    <source>
        <dbReference type="ARBA" id="ARBA00022806"/>
    </source>
</evidence>
<feature type="region of interest" description="Disordered" evidence="6">
    <location>
        <begin position="370"/>
        <end position="467"/>
    </location>
</feature>
<dbReference type="InterPro" id="IPR044742">
    <property type="entry name" value="DEAD/DEAH_RhlB"/>
</dbReference>